<dbReference type="SMART" id="SM01074">
    <property type="entry name" value="Cdc6_C"/>
    <property type="match status" value="1"/>
</dbReference>
<evidence type="ECO:0000259" key="6">
    <source>
        <dbReference type="SMART" id="SM00382"/>
    </source>
</evidence>
<sequence length="399" mass="45167">MNSYLDRIGAGFIISNPEALDFDFVPNEIVGRETIQLELANKFAMIDRHDSSCRAIITGPVGSGKTVLAKTFCSDLQRHLANKRDIMIAHVNCRNASTSTRVVQRILHEIDPGHPDRGLSMGELLLSLRKLTRKNSSHLIVVLDEVDHMLRKSGDDLLYQLLRIDEDQQGKGTLSLILISQEQVLDVLETAVISRMGKTNLMHIPPYDFEGLGKIARQRASLALNEGTYSEEIMDLIAEKAVQSGDARLVIELIKAAAETSEFRQDAHTQRKITVQDVYSQDKALAIDVISEIQTVDDLRTHEMLVLLSICRRLRKEESMTTGDVEQLYAVVCEEYGQKMKSHTTIWKYIKELEKRQIISSRIATISDGRGRTTHLRMPHFLPTDLVNRVEMLLKKRLK</sequence>
<dbReference type="PANTHER" id="PTHR10763:SF26">
    <property type="entry name" value="CELL DIVISION CONTROL PROTEIN 6 HOMOLOG"/>
    <property type="match status" value="1"/>
</dbReference>
<dbReference type="Gene3D" id="3.40.50.300">
    <property type="entry name" value="P-loop containing nucleotide triphosphate hydrolases"/>
    <property type="match status" value="1"/>
</dbReference>
<dbReference type="InterPro" id="IPR003593">
    <property type="entry name" value="AAA+_ATPase"/>
</dbReference>
<dbReference type="SUPFAM" id="SSF52540">
    <property type="entry name" value="P-loop containing nucleoside triphosphate hydrolases"/>
    <property type="match status" value="1"/>
</dbReference>
<keyword evidence="8" id="KW-0131">Cell cycle</keyword>
<reference evidence="8" key="2">
    <citation type="journal article" date="2015" name="ISME J.">
        <title>A new class of marine Euryarchaeota group II from the Mediterranean deep chlorophyll maximum.</title>
        <authorList>
            <person name="Martin-Cuadrado A.B."/>
            <person name="Garcia-Heredia I."/>
            <person name="Molto A.G."/>
            <person name="Lopez-Ubeda R."/>
            <person name="Kimes N."/>
            <person name="Lopez-Garcia P."/>
            <person name="Moreira D."/>
            <person name="Rodriguez-Valera F."/>
        </authorList>
    </citation>
    <scope>NUCLEOTIDE SEQUENCE</scope>
</reference>
<dbReference type="GO" id="GO:0005524">
    <property type="term" value="F:ATP binding"/>
    <property type="evidence" value="ECO:0007669"/>
    <property type="project" value="UniProtKB-UniRule"/>
</dbReference>
<protein>
    <recommendedName>
        <fullName evidence="5">ORC1-type DNA replication protein</fullName>
    </recommendedName>
</protein>
<dbReference type="Pfam" id="PF22703">
    <property type="entry name" value="Cdc6_lid"/>
    <property type="match status" value="1"/>
</dbReference>
<reference evidence="8" key="1">
    <citation type="submission" date="2014-11" db="EMBL/GenBank/DDBJ databases">
        <authorList>
            <person name="Zhu J."/>
            <person name="Qi W."/>
            <person name="Song R."/>
        </authorList>
    </citation>
    <scope>NUCLEOTIDE SEQUENCE</scope>
</reference>
<dbReference type="Gene3D" id="1.10.8.60">
    <property type="match status" value="1"/>
</dbReference>
<accession>A0A1B1TB98</accession>
<dbReference type="InterPro" id="IPR049945">
    <property type="entry name" value="AAA_22"/>
</dbReference>
<dbReference type="InterPro" id="IPR055237">
    <property type="entry name" value="Cdc6_lid"/>
</dbReference>
<dbReference type="PANTHER" id="PTHR10763">
    <property type="entry name" value="CELL DIVISION CONTROL PROTEIN 6-RELATED"/>
    <property type="match status" value="1"/>
</dbReference>
<comment type="similarity">
    <text evidence="1 5">Belongs to the CDC6/cdc18 family.</text>
</comment>
<dbReference type="NCBIfam" id="TIGR02928">
    <property type="entry name" value="orc1/cdc6 family replication initiation protein"/>
    <property type="match status" value="1"/>
</dbReference>
<comment type="function">
    <text evidence="5">Involved in regulation of DNA replication.</text>
</comment>
<feature type="domain" description="AAA+ ATPase" evidence="6">
    <location>
        <begin position="51"/>
        <end position="208"/>
    </location>
</feature>
<proteinExistence type="inferred from homology"/>
<dbReference type="InterPro" id="IPR050311">
    <property type="entry name" value="ORC1/CDC6"/>
</dbReference>
<dbReference type="CDD" id="cd00009">
    <property type="entry name" value="AAA"/>
    <property type="match status" value="1"/>
</dbReference>
<dbReference type="InterPro" id="IPR027417">
    <property type="entry name" value="P-loop_NTPase"/>
</dbReference>
<feature type="binding site" evidence="5">
    <location>
        <position position="219"/>
    </location>
    <ligand>
        <name>ATP</name>
        <dbReference type="ChEBI" id="CHEBI:30616"/>
    </ligand>
</feature>
<dbReference type="Pfam" id="PF09079">
    <property type="entry name" value="WHD_Cdc6"/>
    <property type="match status" value="1"/>
</dbReference>
<evidence type="ECO:0000259" key="7">
    <source>
        <dbReference type="SMART" id="SM01074"/>
    </source>
</evidence>
<organism evidence="8">
    <name type="scientific">uncultured Poseidoniia archaeon</name>
    <dbReference type="NCBI Taxonomy" id="1697135"/>
    <lineage>
        <taxon>Archaea</taxon>
        <taxon>Methanobacteriati</taxon>
        <taxon>Thermoplasmatota</taxon>
        <taxon>Candidatus Poseidoniia</taxon>
        <taxon>environmental samples</taxon>
    </lineage>
</organism>
<dbReference type="InterPro" id="IPR036390">
    <property type="entry name" value="WH_DNA-bd_sf"/>
</dbReference>
<evidence type="ECO:0000256" key="4">
    <source>
        <dbReference type="ARBA" id="ARBA00022840"/>
    </source>
</evidence>
<keyword evidence="8" id="KW-0132">Cell division</keyword>
<dbReference type="HAMAP" id="MF_01407">
    <property type="entry name" value="ORC1_type_DNA_replic_protein"/>
    <property type="match status" value="1"/>
</dbReference>
<feature type="binding site" evidence="5">
    <location>
        <begin position="63"/>
        <end position="67"/>
    </location>
    <ligand>
        <name>ATP</name>
        <dbReference type="ChEBI" id="CHEBI:30616"/>
    </ligand>
</feature>
<dbReference type="GO" id="GO:0006260">
    <property type="term" value="P:DNA replication"/>
    <property type="evidence" value="ECO:0007669"/>
    <property type="project" value="UniProtKB-UniRule"/>
</dbReference>
<dbReference type="SMART" id="SM00382">
    <property type="entry name" value="AAA"/>
    <property type="match status" value="1"/>
</dbReference>
<dbReference type="Gene3D" id="1.10.10.10">
    <property type="entry name" value="Winged helix-like DNA-binding domain superfamily/Winged helix DNA-binding domain"/>
    <property type="match status" value="1"/>
</dbReference>
<evidence type="ECO:0000256" key="1">
    <source>
        <dbReference type="ARBA" id="ARBA00006184"/>
    </source>
</evidence>
<name>A0A1B1TB98_9ARCH</name>
<evidence type="ECO:0000256" key="5">
    <source>
        <dbReference type="HAMAP-Rule" id="MF_01407"/>
    </source>
</evidence>
<dbReference type="InterPro" id="IPR036388">
    <property type="entry name" value="WH-like_DNA-bd_sf"/>
</dbReference>
<dbReference type="InterPro" id="IPR015163">
    <property type="entry name" value="Cdc6_C"/>
</dbReference>
<keyword evidence="3 5" id="KW-0547">Nucleotide-binding</keyword>
<feature type="domain" description="Cdc6 C-terminal" evidence="7">
    <location>
        <begin position="307"/>
        <end position="390"/>
    </location>
</feature>
<keyword evidence="2 5" id="KW-0235">DNA replication</keyword>
<dbReference type="SUPFAM" id="SSF46785">
    <property type="entry name" value="Winged helix' DNA-binding domain"/>
    <property type="match status" value="1"/>
</dbReference>
<dbReference type="GO" id="GO:0016887">
    <property type="term" value="F:ATP hydrolysis activity"/>
    <property type="evidence" value="ECO:0007669"/>
    <property type="project" value="InterPro"/>
</dbReference>
<dbReference type="EMBL" id="KP211839">
    <property type="protein sequence ID" value="ANV79564.1"/>
    <property type="molecule type" value="Genomic_DNA"/>
</dbReference>
<evidence type="ECO:0000256" key="2">
    <source>
        <dbReference type="ARBA" id="ARBA00022705"/>
    </source>
</evidence>
<keyword evidence="4 5" id="KW-0067">ATP-binding</keyword>
<dbReference type="Pfam" id="PF13401">
    <property type="entry name" value="AAA_22"/>
    <property type="match status" value="1"/>
</dbReference>
<dbReference type="InterPro" id="IPR014277">
    <property type="entry name" value="Orc1/Cdc6_arc"/>
</dbReference>
<dbReference type="GO" id="GO:0051301">
    <property type="term" value="P:cell division"/>
    <property type="evidence" value="ECO:0007669"/>
    <property type="project" value="UniProtKB-KW"/>
</dbReference>
<dbReference type="AlphaFoldDB" id="A0A1B1TB98"/>
<evidence type="ECO:0000256" key="3">
    <source>
        <dbReference type="ARBA" id="ARBA00022741"/>
    </source>
</evidence>
<evidence type="ECO:0000313" key="8">
    <source>
        <dbReference type="EMBL" id="ANV79564.1"/>
    </source>
</evidence>
<feature type="binding site" evidence="5">
    <location>
        <position position="207"/>
    </location>
    <ligand>
        <name>ATP</name>
        <dbReference type="ChEBI" id="CHEBI:30616"/>
    </ligand>
</feature>